<feature type="transmembrane region" description="Helical" evidence="12">
    <location>
        <begin position="222"/>
        <end position="242"/>
    </location>
</feature>
<evidence type="ECO:0000313" key="14">
    <source>
        <dbReference type="Proteomes" id="UP000199501"/>
    </source>
</evidence>
<keyword evidence="7" id="KW-0408">Iron</keyword>
<feature type="transmembrane region" description="Helical" evidence="12">
    <location>
        <begin position="83"/>
        <end position="102"/>
    </location>
</feature>
<feature type="transmembrane region" description="Helical" evidence="12">
    <location>
        <begin position="109"/>
        <end position="129"/>
    </location>
</feature>
<feature type="transmembrane region" description="Helical" evidence="12">
    <location>
        <begin position="279"/>
        <end position="301"/>
    </location>
</feature>
<comment type="pathway">
    <text evidence="11">Porphyrin-containing compound metabolism.</text>
</comment>
<protein>
    <submittedName>
        <fullName evidence="13">Cytochrome c oxidase assembly protein subunit 15</fullName>
    </submittedName>
</protein>
<proteinExistence type="predicted"/>
<evidence type="ECO:0000256" key="10">
    <source>
        <dbReference type="ARBA" id="ARBA00023157"/>
    </source>
</evidence>
<dbReference type="STRING" id="1271860.SAMN05216174_101291"/>
<dbReference type="InterPro" id="IPR003780">
    <property type="entry name" value="COX15/CtaA_fam"/>
</dbReference>
<evidence type="ECO:0000256" key="2">
    <source>
        <dbReference type="ARBA" id="ARBA00022475"/>
    </source>
</evidence>
<evidence type="ECO:0000256" key="12">
    <source>
        <dbReference type="SAM" id="Phobius"/>
    </source>
</evidence>
<keyword evidence="2" id="KW-1003">Cell membrane</keyword>
<keyword evidence="6" id="KW-0560">Oxidoreductase</keyword>
<dbReference type="InterPro" id="IPR050450">
    <property type="entry name" value="COX15/CtaA_HemeA_synthase"/>
</dbReference>
<feature type="transmembrane region" description="Helical" evidence="12">
    <location>
        <begin position="254"/>
        <end position="273"/>
    </location>
</feature>
<dbReference type="PANTHER" id="PTHR35457">
    <property type="entry name" value="HEME A SYNTHASE"/>
    <property type="match status" value="1"/>
</dbReference>
<reference evidence="14" key="1">
    <citation type="submission" date="2016-10" db="EMBL/GenBank/DDBJ databases">
        <authorList>
            <person name="Varghese N."/>
            <person name="Submissions S."/>
        </authorList>
    </citation>
    <scope>NUCLEOTIDE SEQUENCE [LARGE SCALE GENOMIC DNA]</scope>
    <source>
        <strain evidence="14">IBRC-M 10403</strain>
    </source>
</reference>
<accession>A0A1G6J9R8</accession>
<evidence type="ECO:0000256" key="1">
    <source>
        <dbReference type="ARBA" id="ARBA00004141"/>
    </source>
</evidence>
<keyword evidence="8" id="KW-0350">Heme biosynthesis</keyword>
<evidence type="ECO:0000256" key="3">
    <source>
        <dbReference type="ARBA" id="ARBA00022692"/>
    </source>
</evidence>
<dbReference type="OrthoDB" id="5241540at2"/>
<feature type="transmembrane region" description="Helical" evidence="12">
    <location>
        <begin position="179"/>
        <end position="202"/>
    </location>
</feature>
<evidence type="ECO:0000256" key="6">
    <source>
        <dbReference type="ARBA" id="ARBA00023002"/>
    </source>
</evidence>
<feature type="transmembrane region" description="Helical" evidence="12">
    <location>
        <begin position="135"/>
        <end position="158"/>
    </location>
</feature>
<gene>
    <name evidence="13" type="ORF">SAMN05216174_101291</name>
</gene>
<comment type="subcellular location">
    <subcellularLocation>
        <location evidence="1">Membrane</location>
        <topology evidence="1">Multi-pass membrane protein</topology>
    </subcellularLocation>
</comment>
<dbReference type="Pfam" id="PF02628">
    <property type="entry name" value="COX15-CtaA"/>
    <property type="match status" value="1"/>
</dbReference>
<feature type="transmembrane region" description="Helical" evidence="12">
    <location>
        <begin position="20"/>
        <end position="42"/>
    </location>
</feature>
<evidence type="ECO:0000256" key="5">
    <source>
        <dbReference type="ARBA" id="ARBA00022989"/>
    </source>
</evidence>
<organism evidence="13 14">
    <name type="scientific">Actinokineospora iranica</name>
    <dbReference type="NCBI Taxonomy" id="1271860"/>
    <lineage>
        <taxon>Bacteria</taxon>
        <taxon>Bacillati</taxon>
        <taxon>Actinomycetota</taxon>
        <taxon>Actinomycetes</taxon>
        <taxon>Pseudonocardiales</taxon>
        <taxon>Pseudonocardiaceae</taxon>
        <taxon>Actinokineospora</taxon>
    </lineage>
</organism>
<evidence type="ECO:0000256" key="4">
    <source>
        <dbReference type="ARBA" id="ARBA00022723"/>
    </source>
</evidence>
<keyword evidence="9 12" id="KW-0472">Membrane</keyword>
<evidence type="ECO:0000256" key="11">
    <source>
        <dbReference type="ARBA" id="ARBA00023444"/>
    </source>
</evidence>
<dbReference type="GO" id="GO:0006784">
    <property type="term" value="P:heme A biosynthetic process"/>
    <property type="evidence" value="ECO:0007669"/>
    <property type="project" value="InterPro"/>
</dbReference>
<evidence type="ECO:0000256" key="8">
    <source>
        <dbReference type="ARBA" id="ARBA00023133"/>
    </source>
</evidence>
<dbReference type="EMBL" id="FMZZ01000001">
    <property type="protein sequence ID" value="SDC15115.1"/>
    <property type="molecule type" value="Genomic_DNA"/>
</dbReference>
<dbReference type="Proteomes" id="UP000199501">
    <property type="component" value="Unassembled WGS sequence"/>
</dbReference>
<dbReference type="GO" id="GO:0016020">
    <property type="term" value="C:membrane"/>
    <property type="evidence" value="ECO:0007669"/>
    <property type="project" value="UniProtKB-SubCell"/>
</dbReference>
<dbReference type="PANTHER" id="PTHR35457:SF1">
    <property type="entry name" value="HEME A SYNTHASE"/>
    <property type="match status" value="1"/>
</dbReference>
<evidence type="ECO:0000256" key="7">
    <source>
        <dbReference type="ARBA" id="ARBA00023004"/>
    </source>
</evidence>
<name>A0A1G6J9R8_9PSEU</name>
<dbReference type="AlphaFoldDB" id="A0A1G6J9R8"/>
<keyword evidence="10" id="KW-1015">Disulfide bond</keyword>
<dbReference type="RefSeq" id="WP_091447326.1">
    <property type="nucleotide sequence ID" value="NZ_FMZZ01000001.1"/>
</dbReference>
<evidence type="ECO:0000256" key="9">
    <source>
        <dbReference type="ARBA" id="ARBA00023136"/>
    </source>
</evidence>
<keyword evidence="3 12" id="KW-0812">Transmembrane</keyword>
<evidence type="ECO:0000313" key="13">
    <source>
        <dbReference type="EMBL" id="SDC15115.1"/>
    </source>
</evidence>
<keyword evidence="14" id="KW-1185">Reference proteome</keyword>
<dbReference type="GO" id="GO:0016491">
    <property type="term" value="F:oxidoreductase activity"/>
    <property type="evidence" value="ECO:0007669"/>
    <property type="project" value="UniProtKB-KW"/>
</dbReference>
<keyword evidence="4" id="KW-0479">Metal-binding</keyword>
<dbReference type="GO" id="GO:0046872">
    <property type="term" value="F:metal ion binding"/>
    <property type="evidence" value="ECO:0007669"/>
    <property type="project" value="UniProtKB-KW"/>
</dbReference>
<keyword evidence="5 12" id="KW-1133">Transmembrane helix</keyword>
<sequence>MPLETLKSRIDRLPSPSVRAQRAVAVAVVVTQALIAVTGSVVRVTGSGLGCSTWPQCQPGSLVPVDHPEFAALNQWIEFGNRLLTGIVGLIAIAAFALAYLTRPHRRHYLRLALAMPLGVVVQAIVGGLTVRFDLLWWTVAVHFLASTVMVWLAVLLVHAVDEGDEPPVPLGPRALPGLLLASIAVLGGLLVAGTMVTGAGPHAGDPDTPRLGLPVETLAHVHAWFMFGYLAMLVAAGFLLRTGPATRSLWRRYLILVAVVLAQGGLGFVQFWTGVPELLVSLHVLGAMGVIVATTSLWCATRERPIGTTEIDVPRAVAV</sequence>